<feature type="transmembrane region" description="Helical" evidence="5">
    <location>
        <begin position="435"/>
        <end position="453"/>
    </location>
</feature>
<keyword evidence="8" id="KW-1185">Reference proteome</keyword>
<comment type="similarity">
    <text evidence="1">Belongs to the beta type-B retroviral polymerase family. HERV class-II K(HML-2) pol subfamily.</text>
</comment>
<dbReference type="PANTHER" id="PTHR37984">
    <property type="entry name" value="PROTEIN CBG26694"/>
    <property type="match status" value="1"/>
</dbReference>
<dbReference type="FunFam" id="3.10.20.370:FF:000001">
    <property type="entry name" value="Retrovirus-related Pol polyprotein from transposon 17.6-like protein"/>
    <property type="match status" value="1"/>
</dbReference>
<accession>A0A669DMH2</accession>
<dbReference type="Gene3D" id="3.30.70.270">
    <property type="match status" value="2"/>
</dbReference>
<keyword evidence="5" id="KW-0812">Transmembrane</keyword>
<evidence type="ECO:0000256" key="3">
    <source>
        <dbReference type="ARBA" id="ARBA00023268"/>
    </source>
</evidence>
<dbReference type="Pfam" id="PF00078">
    <property type="entry name" value="RVT_1"/>
    <property type="match status" value="1"/>
</dbReference>
<proteinExistence type="inferred from homology"/>
<evidence type="ECO:0000256" key="1">
    <source>
        <dbReference type="ARBA" id="ARBA00010879"/>
    </source>
</evidence>
<dbReference type="InterPro" id="IPR043128">
    <property type="entry name" value="Rev_trsase/Diguanyl_cyclase"/>
</dbReference>
<dbReference type="InterPro" id="IPR050951">
    <property type="entry name" value="Retrovirus_Pol_polyprotein"/>
</dbReference>
<dbReference type="AlphaFoldDB" id="A0A669DMH2"/>
<dbReference type="FunFam" id="1.10.340.70:FF:000001">
    <property type="entry name" value="Retrovirus-related Pol polyprotein from transposon gypsy-like Protein"/>
    <property type="match status" value="1"/>
</dbReference>
<dbReference type="GO" id="GO:0004523">
    <property type="term" value="F:RNA-DNA hybrid ribonuclease activity"/>
    <property type="evidence" value="ECO:0007669"/>
    <property type="project" value="UniProtKB-EC"/>
</dbReference>
<reference evidence="7" key="2">
    <citation type="submission" date="2025-09" db="UniProtKB">
        <authorList>
            <consortium name="Ensembl"/>
        </authorList>
    </citation>
    <scope>IDENTIFICATION</scope>
</reference>
<protein>
    <recommendedName>
        <fullName evidence="4">Gypsy retrotransposon integrase-like protein 1</fullName>
        <ecNumber evidence="2">3.1.26.4</ecNumber>
    </recommendedName>
</protein>
<dbReference type="InterPro" id="IPR000477">
    <property type="entry name" value="RT_dom"/>
</dbReference>
<reference evidence="7" key="1">
    <citation type="submission" date="2025-08" db="UniProtKB">
        <authorList>
            <consortium name="Ensembl"/>
        </authorList>
    </citation>
    <scope>IDENTIFICATION</scope>
</reference>
<feature type="domain" description="Reverse transcriptase" evidence="6">
    <location>
        <begin position="1"/>
        <end position="67"/>
    </location>
</feature>
<dbReference type="PANTHER" id="PTHR37984:SF5">
    <property type="entry name" value="PROTEIN NYNRIN-LIKE"/>
    <property type="match status" value="1"/>
</dbReference>
<sequence length="454" mass="51914">MQHCLSGQIAESLLVYLDDIIIYSPEFSSHLQHLDEVFQRLWRHGLKLQPNKCKFLQQEVKFLGHVVDKCGVRPDPDKISAVIDWPVPDTIRQVRSFLGLAGYYRRFVSGFAKIARPLNTLLTGVPVNKKTDRRKVQWSPECQTAFEALKAALTQAPVLAYADYSLPFIVYTDASGRGLGAVLAQVQEGQERVIAYASRNLHHTERNDANYSSFKLELLALKWAVTQKFKDYLTGARFVVYTDNNPVAHLQTARLGTVEQRWVAQLASFDYEIKYRSGKSNTNADALSRFPTVPAEHLEEAGSERGVTSAAIEPTCEVEGSDWAETQAGDLDIQVVKQLLEAQVAPTKLEHQTLSHGVRRLLQQQKRLLIKDGILCRKVLDEYTQEIRYQFVCPSSRCHEVWRKIHEAAAHAGVDRTLSRIWQWFYWVNMEGNEVLFFCHFYYFILLFLVSLFC</sequence>
<dbReference type="Ensembl" id="ENSONIT00000078881.1">
    <property type="protein sequence ID" value="ENSONIP00000059601.1"/>
    <property type="gene ID" value="ENSONIG00000041264.1"/>
</dbReference>
<dbReference type="Gene3D" id="1.10.340.70">
    <property type="match status" value="1"/>
</dbReference>
<dbReference type="InterPro" id="IPR043502">
    <property type="entry name" value="DNA/RNA_pol_sf"/>
</dbReference>
<dbReference type="FunFam" id="3.30.70.270:FF:000003">
    <property type="entry name" value="Transposon Ty3-G Gag-Pol polyprotein"/>
    <property type="match status" value="1"/>
</dbReference>
<dbReference type="EC" id="3.1.26.4" evidence="2"/>
<evidence type="ECO:0000256" key="2">
    <source>
        <dbReference type="ARBA" id="ARBA00012180"/>
    </source>
</evidence>
<dbReference type="InterPro" id="IPR041577">
    <property type="entry name" value="RT_RNaseH_2"/>
</dbReference>
<dbReference type="GeneTree" id="ENSGT01100000263500"/>
<evidence type="ECO:0000259" key="6">
    <source>
        <dbReference type="PROSITE" id="PS50878"/>
    </source>
</evidence>
<dbReference type="FunFam" id="3.30.70.270:FF:000020">
    <property type="entry name" value="Transposon Tf2-6 polyprotein-like Protein"/>
    <property type="match status" value="1"/>
</dbReference>
<evidence type="ECO:0000313" key="7">
    <source>
        <dbReference type="Ensembl" id="ENSONIP00000059601.1"/>
    </source>
</evidence>
<keyword evidence="3" id="KW-0511">Multifunctional enzyme</keyword>
<organism evidence="7 8">
    <name type="scientific">Oreochromis niloticus</name>
    <name type="common">Nile tilapia</name>
    <name type="synonym">Tilapia nilotica</name>
    <dbReference type="NCBI Taxonomy" id="8128"/>
    <lineage>
        <taxon>Eukaryota</taxon>
        <taxon>Metazoa</taxon>
        <taxon>Chordata</taxon>
        <taxon>Craniata</taxon>
        <taxon>Vertebrata</taxon>
        <taxon>Euteleostomi</taxon>
        <taxon>Actinopterygii</taxon>
        <taxon>Neopterygii</taxon>
        <taxon>Teleostei</taxon>
        <taxon>Neoteleostei</taxon>
        <taxon>Acanthomorphata</taxon>
        <taxon>Ovalentaria</taxon>
        <taxon>Cichlomorphae</taxon>
        <taxon>Cichliformes</taxon>
        <taxon>Cichlidae</taxon>
        <taxon>African cichlids</taxon>
        <taxon>Pseudocrenilabrinae</taxon>
        <taxon>Oreochromini</taxon>
        <taxon>Oreochromis</taxon>
    </lineage>
</organism>
<dbReference type="Proteomes" id="UP000005207">
    <property type="component" value="Unplaced"/>
</dbReference>
<dbReference type="SUPFAM" id="SSF56672">
    <property type="entry name" value="DNA/RNA polymerases"/>
    <property type="match status" value="1"/>
</dbReference>
<dbReference type="OMA" id="GARFRIC"/>
<dbReference type="CDD" id="cd01647">
    <property type="entry name" value="RT_LTR"/>
    <property type="match status" value="1"/>
</dbReference>
<evidence type="ECO:0000313" key="8">
    <source>
        <dbReference type="Proteomes" id="UP000005207"/>
    </source>
</evidence>
<evidence type="ECO:0000256" key="5">
    <source>
        <dbReference type="SAM" id="Phobius"/>
    </source>
</evidence>
<evidence type="ECO:0000256" key="4">
    <source>
        <dbReference type="ARBA" id="ARBA00039658"/>
    </source>
</evidence>
<dbReference type="Pfam" id="PF17919">
    <property type="entry name" value="RT_RNaseH_2"/>
    <property type="match status" value="1"/>
</dbReference>
<dbReference type="PROSITE" id="PS50878">
    <property type="entry name" value="RT_POL"/>
    <property type="match status" value="1"/>
</dbReference>
<keyword evidence="5" id="KW-1133">Transmembrane helix</keyword>
<name>A0A669DMH2_ORENI</name>
<keyword evidence="5" id="KW-0472">Membrane</keyword>
<dbReference type="CDD" id="cd09274">
    <property type="entry name" value="RNase_HI_RT_Ty3"/>
    <property type="match status" value="1"/>
</dbReference>
<dbReference type="InterPro" id="IPR041588">
    <property type="entry name" value="Integrase_H2C2"/>
</dbReference>
<dbReference type="Pfam" id="PF17921">
    <property type="entry name" value="Integrase_H2C2"/>
    <property type="match status" value="1"/>
</dbReference>
<dbReference type="InParanoid" id="A0A669DMH2"/>